<accession>A0A0F9DC06</accession>
<proteinExistence type="predicted"/>
<sequence length="563" mass="61761">DRFFQAYRTFLARGASPEDAYFKLLEDGADGEPAPDWFGTRDGKFRQFLIQAHHSGVAIPTIRLRMQGNKEGEIVADPELMAWDLLQTAVNRMRGTVDKDVSPVAHEHNKDGYDSEPSVPFDRVDPRAMPQEECNGFLEWPENKLEGAQERELREPEESDSYYLNLALKSLNKADSTLGAIAGSKIHEAYTVAMDGIYRLGHLTMEQRIDLSSAITDALDAFHEGIGDMGDLEIPAEDVALLMKHCTDEFHLHAPDFEGPACKDGQGGVSKHKDKQGSTAHHQKGGGGVTAPPAVSGPQEEMDMQMEDRVQTLTAEIKDRNAKGANLRLSPGYRNAPYSVTGMDALQRPLRLVGNVADITQSLRENSAEVDEIMEQRKVDNYAVPIDIGKVNEVRIYEGDGVSPMDVVREQVARASFTSAVATVMKQPTRGWRARDYRIDDEQQVEPENVSVMGGVRVPGNRNQEGHATTEIEQGGDVEGISGTKINIPTEPLDTPPAAGIAQQGAISPPRGIQGVGEKPEFIQVHDDQPMHGVREENEGTGLDPRADADNRGAPVAHRTQRP</sequence>
<protein>
    <submittedName>
        <fullName evidence="2">Uncharacterized protein</fullName>
    </submittedName>
</protein>
<feature type="region of interest" description="Disordered" evidence="1">
    <location>
        <begin position="527"/>
        <end position="563"/>
    </location>
</feature>
<comment type="caution">
    <text evidence="2">The sequence shown here is derived from an EMBL/GenBank/DDBJ whole genome shotgun (WGS) entry which is preliminary data.</text>
</comment>
<feature type="compositionally biased region" description="Basic and acidic residues" evidence="1">
    <location>
        <begin position="527"/>
        <end position="538"/>
    </location>
</feature>
<feature type="region of interest" description="Disordered" evidence="1">
    <location>
        <begin position="263"/>
        <end position="298"/>
    </location>
</feature>
<dbReference type="EMBL" id="LAZR01029565">
    <property type="protein sequence ID" value="KKL59209.1"/>
    <property type="molecule type" value="Genomic_DNA"/>
</dbReference>
<evidence type="ECO:0000256" key="1">
    <source>
        <dbReference type="SAM" id="MobiDB-lite"/>
    </source>
</evidence>
<organism evidence="2">
    <name type="scientific">marine sediment metagenome</name>
    <dbReference type="NCBI Taxonomy" id="412755"/>
    <lineage>
        <taxon>unclassified sequences</taxon>
        <taxon>metagenomes</taxon>
        <taxon>ecological metagenomes</taxon>
    </lineage>
</organism>
<dbReference type="AlphaFoldDB" id="A0A0F9DC06"/>
<name>A0A0F9DC06_9ZZZZ</name>
<reference evidence="2" key="1">
    <citation type="journal article" date="2015" name="Nature">
        <title>Complex archaea that bridge the gap between prokaryotes and eukaryotes.</title>
        <authorList>
            <person name="Spang A."/>
            <person name="Saw J.H."/>
            <person name="Jorgensen S.L."/>
            <person name="Zaremba-Niedzwiedzka K."/>
            <person name="Martijn J."/>
            <person name="Lind A.E."/>
            <person name="van Eijk R."/>
            <person name="Schleper C."/>
            <person name="Guy L."/>
            <person name="Ettema T.J."/>
        </authorList>
    </citation>
    <scope>NUCLEOTIDE SEQUENCE</scope>
</reference>
<gene>
    <name evidence="2" type="ORF">LCGC14_2217650</name>
</gene>
<evidence type="ECO:0000313" key="2">
    <source>
        <dbReference type="EMBL" id="KKL59209.1"/>
    </source>
</evidence>
<feature type="non-terminal residue" evidence="2">
    <location>
        <position position="1"/>
    </location>
</feature>